<gene>
    <name evidence="1" type="ORF">NSMM_260030</name>
</gene>
<name>A0A1G5SBZ5_9PROT</name>
<organism evidence="1 2">
    <name type="scientific">Nitrosomonas mobilis</name>
    <dbReference type="NCBI Taxonomy" id="51642"/>
    <lineage>
        <taxon>Bacteria</taxon>
        <taxon>Pseudomonadati</taxon>
        <taxon>Pseudomonadota</taxon>
        <taxon>Betaproteobacteria</taxon>
        <taxon>Nitrosomonadales</taxon>
        <taxon>Nitrosomonadaceae</taxon>
        <taxon>Nitrosomonas</taxon>
    </lineage>
</organism>
<dbReference type="EMBL" id="FMWO01000032">
    <property type="protein sequence ID" value="SCZ84734.1"/>
    <property type="molecule type" value="Genomic_DNA"/>
</dbReference>
<evidence type="ECO:0000313" key="2">
    <source>
        <dbReference type="Proteomes" id="UP000198729"/>
    </source>
</evidence>
<keyword evidence="2" id="KW-1185">Reference proteome</keyword>
<reference evidence="1 2" key="1">
    <citation type="submission" date="2016-10" db="EMBL/GenBank/DDBJ databases">
        <authorList>
            <person name="de Groot N.N."/>
        </authorList>
    </citation>
    <scope>NUCLEOTIDE SEQUENCE [LARGE SCALE GENOMIC DNA]</scope>
    <source>
        <strain evidence="1">1</strain>
    </source>
</reference>
<protein>
    <submittedName>
        <fullName evidence="1">Uncharacterized protein</fullName>
    </submittedName>
</protein>
<dbReference type="AlphaFoldDB" id="A0A1G5SBZ5"/>
<evidence type="ECO:0000313" key="1">
    <source>
        <dbReference type="EMBL" id="SCZ84734.1"/>
    </source>
</evidence>
<accession>A0A1G5SBZ5</accession>
<dbReference type="Proteomes" id="UP000198729">
    <property type="component" value="Unassembled WGS sequence"/>
</dbReference>
<proteinExistence type="predicted"/>
<sequence>MTVGMQKIEVASAMVAFEQDVLQNKAQECRAVQGTSSSSPSLSHLRFTQRKVSINHKIVLRTWWV</sequence>